<gene>
    <name evidence="2" type="ORF">ACFSM0_05210</name>
</gene>
<keyword evidence="1" id="KW-0812">Transmembrane</keyword>
<evidence type="ECO:0000256" key="1">
    <source>
        <dbReference type="SAM" id="Phobius"/>
    </source>
</evidence>
<accession>A0ABW5A7Y0</accession>
<evidence type="ECO:0000313" key="3">
    <source>
        <dbReference type="Proteomes" id="UP001597413"/>
    </source>
</evidence>
<comment type="caution">
    <text evidence="2">The sequence shown here is derived from an EMBL/GenBank/DDBJ whole genome shotgun (WGS) entry which is preliminary data.</text>
</comment>
<proteinExistence type="predicted"/>
<protein>
    <submittedName>
        <fullName evidence="2">Uncharacterized protein</fullName>
    </submittedName>
</protein>
<dbReference type="EMBL" id="JBHUIX010000005">
    <property type="protein sequence ID" value="MFD2173488.1"/>
    <property type="molecule type" value="Genomic_DNA"/>
</dbReference>
<name>A0ABW5A7Y0_9RHOB</name>
<dbReference type="RefSeq" id="WP_377388033.1">
    <property type="nucleotide sequence ID" value="NZ_JBHUIX010000005.1"/>
</dbReference>
<reference evidence="3" key="1">
    <citation type="journal article" date="2019" name="Int. J. Syst. Evol. Microbiol.">
        <title>The Global Catalogue of Microorganisms (GCM) 10K type strain sequencing project: providing services to taxonomists for standard genome sequencing and annotation.</title>
        <authorList>
            <consortium name="The Broad Institute Genomics Platform"/>
            <consortium name="The Broad Institute Genome Sequencing Center for Infectious Disease"/>
            <person name="Wu L."/>
            <person name="Ma J."/>
        </authorList>
    </citation>
    <scope>NUCLEOTIDE SEQUENCE [LARGE SCALE GENOMIC DNA]</scope>
    <source>
        <strain evidence="3">CCUG 55131</strain>
    </source>
</reference>
<keyword evidence="3" id="KW-1185">Reference proteome</keyword>
<evidence type="ECO:0000313" key="2">
    <source>
        <dbReference type="EMBL" id="MFD2173488.1"/>
    </source>
</evidence>
<keyword evidence="1" id="KW-1133">Transmembrane helix</keyword>
<keyword evidence="1" id="KW-0472">Membrane</keyword>
<dbReference type="Proteomes" id="UP001597413">
    <property type="component" value="Unassembled WGS sequence"/>
</dbReference>
<sequence length="232" mass="24467">MSARFLLPALAVGTGMISLLATATGSAAAVAPLARARTLQALIVFGPAALALVVALLLWHRQILGQLQVWGAQVAIRLSALRPAPAAPALTPVLTPVLAPAKHLAQGRGLEAEMKLRMTEVHRQLRARAPELLPVFADCRAAQLRLLSELRRAPAEGAQIEAGLIGGLVQIETATRKLSLVLGTATNEHALGNFADTLEKLTSETLDCLVSLRARKRAAQHGREIGGEAEHA</sequence>
<organism evidence="2 3">
    <name type="scientific">Rhodobacter lacus</name>
    <dbReference type="NCBI Taxonomy" id="1641972"/>
    <lineage>
        <taxon>Bacteria</taxon>
        <taxon>Pseudomonadati</taxon>
        <taxon>Pseudomonadota</taxon>
        <taxon>Alphaproteobacteria</taxon>
        <taxon>Rhodobacterales</taxon>
        <taxon>Rhodobacter group</taxon>
        <taxon>Rhodobacter</taxon>
    </lineage>
</organism>
<feature type="transmembrane region" description="Helical" evidence="1">
    <location>
        <begin position="38"/>
        <end position="59"/>
    </location>
</feature>